<dbReference type="SUPFAM" id="SSF49265">
    <property type="entry name" value="Fibronectin type III"/>
    <property type="match status" value="1"/>
</dbReference>
<keyword evidence="16" id="KW-1185">Reference proteome</keyword>
<dbReference type="InterPro" id="IPR036573">
    <property type="entry name" value="CBM_sf_5/12"/>
</dbReference>
<dbReference type="InterPro" id="IPR011050">
    <property type="entry name" value="Pectin_lyase_fold/virulence"/>
</dbReference>
<evidence type="ECO:0000256" key="3">
    <source>
        <dbReference type="ARBA" id="ARBA00022525"/>
    </source>
</evidence>
<dbReference type="Pfam" id="PF13229">
    <property type="entry name" value="Beta_helix"/>
    <property type="match status" value="1"/>
</dbReference>
<evidence type="ECO:0000256" key="12">
    <source>
        <dbReference type="SAM" id="MobiDB-lite"/>
    </source>
</evidence>
<comment type="subcellular location">
    <subcellularLocation>
        <location evidence="2">Secreted</location>
    </subcellularLocation>
</comment>
<keyword evidence="9" id="KW-0326">Glycosidase</keyword>
<gene>
    <name evidence="15" type="ORF">GCM10023216_00940</name>
</gene>
<comment type="similarity">
    <text evidence="11">Belongs to the polysaccharide lyase 9 family.</text>
</comment>
<dbReference type="InterPro" id="IPR058953">
    <property type="entry name" value="PelX-like_N"/>
</dbReference>
<feature type="chain" id="PRO_5047122888" description="Fibronectin type-III domain-containing protein" evidence="13">
    <location>
        <begin position="31"/>
        <end position="1246"/>
    </location>
</feature>
<evidence type="ECO:0000256" key="2">
    <source>
        <dbReference type="ARBA" id="ARBA00004613"/>
    </source>
</evidence>
<dbReference type="Gene3D" id="2.10.10.20">
    <property type="entry name" value="Carbohydrate-binding module superfamily 5/12"/>
    <property type="match status" value="2"/>
</dbReference>
<dbReference type="InterPro" id="IPR003610">
    <property type="entry name" value="CBM5/12"/>
</dbReference>
<evidence type="ECO:0000256" key="11">
    <source>
        <dbReference type="ARBA" id="ARBA00038263"/>
    </source>
</evidence>
<dbReference type="Pfam" id="PF02839">
    <property type="entry name" value="CBM_5_12"/>
    <property type="match status" value="2"/>
</dbReference>
<evidence type="ECO:0000259" key="14">
    <source>
        <dbReference type="PROSITE" id="PS50853"/>
    </source>
</evidence>
<organism evidence="15 16">
    <name type="scientific">Isoptericola chiayiensis</name>
    <dbReference type="NCBI Taxonomy" id="579446"/>
    <lineage>
        <taxon>Bacteria</taxon>
        <taxon>Bacillati</taxon>
        <taxon>Actinomycetota</taxon>
        <taxon>Actinomycetes</taxon>
        <taxon>Micrococcales</taxon>
        <taxon>Promicromonosporaceae</taxon>
        <taxon>Isoptericola</taxon>
    </lineage>
</organism>
<dbReference type="PROSITE" id="PS50853">
    <property type="entry name" value="FN3"/>
    <property type="match status" value="1"/>
</dbReference>
<evidence type="ECO:0000313" key="16">
    <source>
        <dbReference type="Proteomes" id="UP001500956"/>
    </source>
</evidence>
<dbReference type="SMART" id="SM00495">
    <property type="entry name" value="ChtBD3"/>
    <property type="match status" value="2"/>
</dbReference>
<dbReference type="Pfam" id="PF25849">
    <property type="entry name" value="PelX_N"/>
    <property type="match status" value="1"/>
</dbReference>
<evidence type="ECO:0000256" key="1">
    <source>
        <dbReference type="ARBA" id="ARBA00001913"/>
    </source>
</evidence>
<evidence type="ECO:0000256" key="5">
    <source>
        <dbReference type="ARBA" id="ARBA00022729"/>
    </source>
</evidence>
<feature type="domain" description="Fibronectin type-III" evidence="14">
    <location>
        <begin position="297"/>
        <end position="386"/>
    </location>
</feature>
<dbReference type="SUPFAM" id="SSF51126">
    <property type="entry name" value="Pectin lyase-like"/>
    <property type="match status" value="1"/>
</dbReference>
<feature type="signal peptide" evidence="13">
    <location>
        <begin position="1"/>
        <end position="30"/>
    </location>
</feature>
<reference evidence="16" key="1">
    <citation type="journal article" date="2019" name="Int. J. Syst. Evol. Microbiol.">
        <title>The Global Catalogue of Microorganisms (GCM) 10K type strain sequencing project: providing services to taxonomists for standard genome sequencing and annotation.</title>
        <authorList>
            <consortium name="The Broad Institute Genomics Platform"/>
            <consortium name="The Broad Institute Genome Sequencing Center for Infectious Disease"/>
            <person name="Wu L."/>
            <person name="Ma J."/>
        </authorList>
    </citation>
    <scope>NUCLEOTIDE SEQUENCE [LARGE SCALE GENOMIC DNA]</scope>
    <source>
        <strain evidence="16">JCM 18063</strain>
    </source>
</reference>
<dbReference type="InterPro" id="IPR012334">
    <property type="entry name" value="Pectin_lyas_fold"/>
</dbReference>
<dbReference type="InterPro" id="IPR036116">
    <property type="entry name" value="FN3_sf"/>
</dbReference>
<sequence>MTPTGKRIRASLAAAAVTALAVAGAPAATAVGPETALNANDLAPGDYTTVVDTGTDFTIRADAEKDVSVDGTDRVSDRGDVFTQRIKLNGSGDEDRRSLHFSVDAEQVPTEVVVNARSSSGSSDRALALFDASGEVDRVDALADDEGTPVATASFDIAAAGDYWLASPSSGVNVFYAQIGAVDDSGRGAWADVPEPTVDSVALSADDPAQVEVAYSGLLGPDGGDVVTAVLYDDAGAVADKALGAAEGVSGTLALTPPASGDYEVEVQITRYGETDAKVSARAALDGFSLPLTGPEVTGALTSAVDGGQATVSLEWTATAEAETYSVETGQGGTFTTALDGVTGTSADVTGLTPGETYQVRVVAHRGSDSATGGAFDVEVATSVERWQIADVGSNAGSGGEVVDNGDGTITFDARESSTKFASSEDGFQYYFTEIDPAEENFTLTATFEVTDAATKDNQSGFGVIAIDDLVAESSPHRYFNSAGAVVTRYNEGTDDVVNGTPGARFVHGYTGATDDNTAGARDTSDSEEFDPSYRDEVTTGPKFETGDVYEFTLRKSNTGFHAIWHGAGEGGEDIEVIQYDPEMLLQQNAEAYYVGMATARKIAVTVTEWDFTTIHPDDDEPAQDPPTEYVPTNLSVDVTSTTPEQQLDIPLVADFHGTGQILDAGGDVVVDGLELTPGEQALGTVDLEPGVNEFTARATPEGDQPQLGEYEELESFDPVDVPVTVTVDSYGEPGESIWVAPDGTADGAGTQADPLDIHTAVGFAQAGQQIVLAGGTYAIEHNVVAERGRDGTEDAPITLMSEPGDRAVLDLSGSPDGGLVLRGDWWHVYDLEITGSADKAKPMLVQGNHNVVERVESHHNKDTGIQISGLSAEPPSMWPSHNTILSSVSHNNADTGGNDADGFGVKLTVGEGNVLRYNIAHHNIDDGWDLYAKSTTGPIGTVIVEDSVAYANGFLEADPSTTGEGNGFKLGGESMPGDHLLRNALSYGNLGTGATSNSGPDVRLDGVTSVGNDRGVRLETNASTTAYEASGVISWQNPSSDVLGLEQDDTSLLTDPSNYFDGTTADASDGRPATVGADWFVSTDSSAVTPEIAPDGSIEVHGLYELTEVAPSDTGARFTANPEPTVIELLPEVSAGEAGPNPWYPSGLYLRGDVVQHEGVVYEARWWTRGLEPGVSVWGSWVEVGPAEAAPAVAECAEAWDGSTVYRHGDTVTSDGVNYVAQWWTRGQEPGASVWGSWAAVEPCA</sequence>
<keyword evidence="10" id="KW-0119">Carbohydrate metabolism</keyword>
<feature type="region of interest" description="Disordered" evidence="12">
    <location>
        <begin position="509"/>
        <end position="542"/>
    </location>
</feature>
<name>A0ABP8XYE4_9MICO</name>
<dbReference type="InterPro" id="IPR039448">
    <property type="entry name" value="Beta_helix"/>
</dbReference>
<evidence type="ECO:0000256" key="4">
    <source>
        <dbReference type="ARBA" id="ARBA00022723"/>
    </source>
</evidence>
<dbReference type="PANTHER" id="PTHR40088:SF1">
    <property type="entry name" value="PECTATE LYASE PEL9"/>
    <property type="match status" value="1"/>
</dbReference>
<dbReference type="Proteomes" id="UP001500956">
    <property type="component" value="Unassembled WGS sequence"/>
</dbReference>
<evidence type="ECO:0000256" key="13">
    <source>
        <dbReference type="SAM" id="SignalP"/>
    </source>
</evidence>
<keyword evidence="7" id="KW-0106">Calcium</keyword>
<accession>A0ABP8XYE4</accession>
<protein>
    <recommendedName>
        <fullName evidence="14">Fibronectin type-III domain-containing protein</fullName>
    </recommendedName>
</protein>
<dbReference type="PANTHER" id="PTHR40088">
    <property type="entry name" value="PECTATE LYASE (EUROFUNG)"/>
    <property type="match status" value="1"/>
</dbReference>
<comment type="cofactor">
    <cofactor evidence="1">
        <name>Ca(2+)</name>
        <dbReference type="ChEBI" id="CHEBI:29108"/>
    </cofactor>
</comment>
<keyword evidence="4" id="KW-0479">Metal-binding</keyword>
<keyword evidence="8" id="KW-0456">Lyase</keyword>
<evidence type="ECO:0000313" key="15">
    <source>
        <dbReference type="EMBL" id="GAA4716886.1"/>
    </source>
</evidence>
<evidence type="ECO:0000256" key="9">
    <source>
        <dbReference type="ARBA" id="ARBA00023295"/>
    </source>
</evidence>
<keyword evidence="5 13" id="KW-0732">Signal</keyword>
<evidence type="ECO:0000256" key="7">
    <source>
        <dbReference type="ARBA" id="ARBA00022837"/>
    </source>
</evidence>
<dbReference type="Gene3D" id="2.60.40.10">
    <property type="entry name" value="Immunoglobulins"/>
    <property type="match status" value="1"/>
</dbReference>
<comment type="caution">
    <text evidence="15">The sequence shown here is derived from an EMBL/GenBank/DDBJ whole genome shotgun (WGS) entry which is preliminary data.</text>
</comment>
<proteinExistence type="inferred from homology"/>
<evidence type="ECO:0000256" key="10">
    <source>
        <dbReference type="ARBA" id="ARBA00023326"/>
    </source>
</evidence>
<dbReference type="CDD" id="cd00063">
    <property type="entry name" value="FN3"/>
    <property type="match status" value="1"/>
</dbReference>
<dbReference type="Pfam" id="PF00041">
    <property type="entry name" value="fn3"/>
    <property type="match status" value="1"/>
</dbReference>
<evidence type="ECO:0000256" key="6">
    <source>
        <dbReference type="ARBA" id="ARBA00022801"/>
    </source>
</evidence>
<dbReference type="EMBL" id="BAABID010000002">
    <property type="protein sequence ID" value="GAA4716886.1"/>
    <property type="molecule type" value="Genomic_DNA"/>
</dbReference>
<keyword evidence="3" id="KW-0964">Secreted</keyword>
<dbReference type="CDD" id="cd12215">
    <property type="entry name" value="ChiC_BD"/>
    <property type="match status" value="2"/>
</dbReference>
<dbReference type="InterPro" id="IPR003961">
    <property type="entry name" value="FN3_dom"/>
</dbReference>
<dbReference type="InterPro" id="IPR052052">
    <property type="entry name" value="Polysaccharide_Lyase_9"/>
</dbReference>
<keyword evidence="10" id="KW-0624">Polysaccharide degradation</keyword>
<dbReference type="SUPFAM" id="SSF51055">
    <property type="entry name" value="Carbohydrate binding domain"/>
    <property type="match status" value="2"/>
</dbReference>
<dbReference type="Gene3D" id="2.160.20.10">
    <property type="entry name" value="Single-stranded right-handed beta-helix, Pectin lyase-like"/>
    <property type="match status" value="1"/>
</dbReference>
<keyword evidence="6" id="KW-0378">Hydrolase</keyword>
<dbReference type="InterPro" id="IPR013783">
    <property type="entry name" value="Ig-like_fold"/>
</dbReference>
<dbReference type="RefSeq" id="WP_172152102.1">
    <property type="nucleotide sequence ID" value="NZ_BAABID010000002.1"/>
</dbReference>
<dbReference type="SMART" id="SM00710">
    <property type="entry name" value="PbH1"/>
    <property type="match status" value="5"/>
</dbReference>
<evidence type="ECO:0000256" key="8">
    <source>
        <dbReference type="ARBA" id="ARBA00023239"/>
    </source>
</evidence>
<dbReference type="InterPro" id="IPR006626">
    <property type="entry name" value="PbH1"/>
</dbReference>